<sequence>MGTLPLFTSTEMNYLAPFRTRFKTKLEVLYIRDKGFSSFFPQVIGNLKNLAVLRLARNRFTGICHKTSAEVDCFNTSLQILHCK</sequence>
<dbReference type="SUPFAM" id="SSF52058">
    <property type="entry name" value="L domain-like"/>
    <property type="match status" value="1"/>
</dbReference>
<keyword evidence="2" id="KW-1185">Reference proteome</keyword>
<dbReference type="AlphaFoldDB" id="A0AA88ARC4"/>
<reference evidence="1" key="1">
    <citation type="submission" date="2023-07" db="EMBL/GenBank/DDBJ databases">
        <title>draft genome sequence of fig (Ficus carica).</title>
        <authorList>
            <person name="Takahashi T."/>
            <person name="Nishimura K."/>
        </authorList>
    </citation>
    <scope>NUCLEOTIDE SEQUENCE</scope>
</reference>
<proteinExistence type="predicted"/>
<dbReference type="EMBL" id="BTGU01000020">
    <property type="protein sequence ID" value="GMN45321.1"/>
    <property type="molecule type" value="Genomic_DNA"/>
</dbReference>
<protein>
    <submittedName>
        <fullName evidence="1">Uncharacterized protein</fullName>
    </submittedName>
</protein>
<dbReference type="Proteomes" id="UP001187192">
    <property type="component" value="Unassembled WGS sequence"/>
</dbReference>
<evidence type="ECO:0000313" key="1">
    <source>
        <dbReference type="EMBL" id="GMN45321.1"/>
    </source>
</evidence>
<evidence type="ECO:0000313" key="2">
    <source>
        <dbReference type="Proteomes" id="UP001187192"/>
    </source>
</evidence>
<gene>
    <name evidence="1" type="ORF">TIFTF001_014519</name>
</gene>
<comment type="caution">
    <text evidence="1">The sequence shown here is derived from an EMBL/GenBank/DDBJ whole genome shotgun (WGS) entry which is preliminary data.</text>
</comment>
<dbReference type="Gene3D" id="3.80.10.10">
    <property type="entry name" value="Ribonuclease Inhibitor"/>
    <property type="match status" value="1"/>
</dbReference>
<accession>A0AA88ARC4</accession>
<organism evidence="1 2">
    <name type="scientific">Ficus carica</name>
    <name type="common">Common fig</name>
    <dbReference type="NCBI Taxonomy" id="3494"/>
    <lineage>
        <taxon>Eukaryota</taxon>
        <taxon>Viridiplantae</taxon>
        <taxon>Streptophyta</taxon>
        <taxon>Embryophyta</taxon>
        <taxon>Tracheophyta</taxon>
        <taxon>Spermatophyta</taxon>
        <taxon>Magnoliopsida</taxon>
        <taxon>eudicotyledons</taxon>
        <taxon>Gunneridae</taxon>
        <taxon>Pentapetalae</taxon>
        <taxon>rosids</taxon>
        <taxon>fabids</taxon>
        <taxon>Rosales</taxon>
        <taxon>Moraceae</taxon>
        <taxon>Ficeae</taxon>
        <taxon>Ficus</taxon>
    </lineage>
</organism>
<dbReference type="InterPro" id="IPR032675">
    <property type="entry name" value="LRR_dom_sf"/>
</dbReference>
<name>A0AA88ARC4_FICCA</name>